<dbReference type="InterPro" id="IPR036866">
    <property type="entry name" value="RibonucZ/Hydroxyglut_hydro"/>
</dbReference>
<accession>A0A367R806</accession>
<dbReference type="GO" id="GO:0046872">
    <property type="term" value="F:metal ion binding"/>
    <property type="evidence" value="ECO:0007669"/>
    <property type="project" value="UniProtKB-KW"/>
</dbReference>
<feature type="domain" description="Metallo-beta-lactamase" evidence="6">
    <location>
        <begin position="42"/>
        <end position="260"/>
    </location>
</feature>
<comment type="similarity">
    <text evidence="2">Belongs to the metallo-beta-lactamase superfamily.</text>
</comment>
<dbReference type="InterPro" id="IPR001279">
    <property type="entry name" value="Metallo-B-lactamas"/>
</dbReference>
<dbReference type="Pfam" id="PF00753">
    <property type="entry name" value="Lactamase_B"/>
    <property type="match status" value="1"/>
</dbReference>
<evidence type="ECO:0000256" key="5">
    <source>
        <dbReference type="ARBA" id="ARBA00022833"/>
    </source>
</evidence>
<dbReference type="SMART" id="SM00849">
    <property type="entry name" value="Lactamase_B"/>
    <property type="match status" value="1"/>
</dbReference>
<proteinExistence type="inferred from homology"/>
<dbReference type="SUPFAM" id="SSF56281">
    <property type="entry name" value="Metallo-hydrolase/oxidoreductase"/>
    <property type="match status" value="1"/>
</dbReference>
<evidence type="ECO:0000256" key="4">
    <source>
        <dbReference type="ARBA" id="ARBA00022801"/>
    </source>
</evidence>
<dbReference type="CDD" id="cd07729">
    <property type="entry name" value="AHL_lactonase_MBL-fold"/>
    <property type="match status" value="1"/>
</dbReference>
<dbReference type="Proteomes" id="UP000252107">
    <property type="component" value="Unassembled WGS sequence"/>
</dbReference>
<evidence type="ECO:0000313" key="7">
    <source>
        <dbReference type="EMBL" id="RCJ32021.1"/>
    </source>
</evidence>
<evidence type="ECO:0000256" key="2">
    <source>
        <dbReference type="ARBA" id="ARBA00007749"/>
    </source>
</evidence>
<evidence type="ECO:0000256" key="1">
    <source>
        <dbReference type="ARBA" id="ARBA00001947"/>
    </source>
</evidence>
<reference evidence="7" key="1">
    <citation type="submission" date="2016-04" db="EMBL/GenBank/DDBJ databases">
        <authorList>
            <person name="Tabuchi Yagui T.R."/>
        </authorList>
    </citation>
    <scope>NUCLEOTIDE SEQUENCE [LARGE SCALE GENOMIC DNA]</scope>
    <source>
        <strain evidence="7">NIES-26</strain>
    </source>
</reference>
<protein>
    <submittedName>
        <fullName evidence="7">Zn-dependent hydrolase</fullName>
    </submittedName>
</protein>
<keyword evidence="3" id="KW-0479">Metal-binding</keyword>
<dbReference type="EMBL" id="LXQD01000215">
    <property type="protein sequence ID" value="RCJ32021.1"/>
    <property type="molecule type" value="Genomic_DNA"/>
</dbReference>
<dbReference type="PANTHER" id="PTHR42978">
    <property type="entry name" value="QUORUM-QUENCHING LACTONASE YTNP-RELATED-RELATED"/>
    <property type="match status" value="1"/>
</dbReference>
<keyword evidence="8" id="KW-1185">Reference proteome</keyword>
<name>A0A367R806_9NOSO</name>
<keyword evidence="5" id="KW-0862">Zinc</keyword>
<dbReference type="GO" id="GO:0016787">
    <property type="term" value="F:hydrolase activity"/>
    <property type="evidence" value="ECO:0007669"/>
    <property type="project" value="UniProtKB-KW"/>
</dbReference>
<sequence length="276" mass="31385">MRIHAVQSGLVSIKTCQCYSKGHGTMRLVNTILDRNWTDPLPIYSWAIEHPEGIILIDTGETARTLEPGYFPWWNPYFQLSIKPCLQPEDEVNFRLRALGIEPNDVRWVILTHLHTDHIGGLHHFPNAEIIISRREYELTGGWRGQLKGYLTHQWPKWLAPRLIEYEPKPIGPFPESFTLTKAGDVKLIPTQGHTGGHLSVLVQTDGLSLFFAGDASYTQQLMLEQIVDGVAQDEEQSRQTLKQILQYVQEFPTVYLPSHDPSAAQRLAEQTIVSV</sequence>
<gene>
    <name evidence="7" type="ORF">A6770_19445</name>
</gene>
<evidence type="ECO:0000256" key="3">
    <source>
        <dbReference type="ARBA" id="ARBA00022723"/>
    </source>
</evidence>
<dbReference type="AlphaFoldDB" id="A0A367R806"/>
<dbReference type="Gene3D" id="3.60.15.10">
    <property type="entry name" value="Ribonuclease Z/Hydroxyacylglutathione hydrolase-like"/>
    <property type="match status" value="1"/>
</dbReference>
<keyword evidence="4 7" id="KW-0378">Hydrolase</keyword>
<comment type="cofactor">
    <cofactor evidence="1">
        <name>Zn(2+)</name>
        <dbReference type="ChEBI" id="CHEBI:29105"/>
    </cofactor>
</comment>
<dbReference type="InterPro" id="IPR051013">
    <property type="entry name" value="MBL_superfamily_lactonases"/>
</dbReference>
<evidence type="ECO:0000313" key="8">
    <source>
        <dbReference type="Proteomes" id="UP000252107"/>
    </source>
</evidence>
<organism evidence="7 8">
    <name type="scientific">Nostoc minutum NIES-26</name>
    <dbReference type="NCBI Taxonomy" id="1844469"/>
    <lineage>
        <taxon>Bacteria</taxon>
        <taxon>Bacillati</taxon>
        <taxon>Cyanobacteriota</taxon>
        <taxon>Cyanophyceae</taxon>
        <taxon>Nostocales</taxon>
        <taxon>Nostocaceae</taxon>
        <taxon>Nostoc</taxon>
    </lineage>
</organism>
<dbReference type="PANTHER" id="PTHR42978:SF7">
    <property type="entry name" value="METALLO-HYDROLASE RV2300C-RELATED"/>
    <property type="match status" value="1"/>
</dbReference>
<comment type="caution">
    <text evidence="7">The sequence shown here is derived from an EMBL/GenBank/DDBJ whole genome shotgun (WGS) entry which is preliminary data.</text>
</comment>
<evidence type="ECO:0000259" key="6">
    <source>
        <dbReference type="SMART" id="SM00849"/>
    </source>
</evidence>